<evidence type="ECO:0000313" key="1">
    <source>
        <dbReference type="EMBL" id="CDW17993.1"/>
    </source>
</evidence>
<accession>A0A0K2SW44</accession>
<organism evidence="1">
    <name type="scientific">Lepeophtheirus salmonis</name>
    <name type="common">Salmon louse</name>
    <name type="synonym">Caligus salmonis</name>
    <dbReference type="NCBI Taxonomy" id="72036"/>
    <lineage>
        <taxon>Eukaryota</taxon>
        <taxon>Metazoa</taxon>
        <taxon>Ecdysozoa</taxon>
        <taxon>Arthropoda</taxon>
        <taxon>Crustacea</taxon>
        <taxon>Multicrustacea</taxon>
        <taxon>Hexanauplia</taxon>
        <taxon>Copepoda</taxon>
        <taxon>Siphonostomatoida</taxon>
        <taxon>Caligidae</taxon>
        <taxon>Lepeophtheirus</taxon>
    </lineage>
</organism>
<sequence length="40" mass="4779">MRLYLSSTCVSFTKETQLLKKSLIGMMLKVSRLYKYPYRT</sequence>
<proteinExistence type="predicted"/>
<dbReference type="AlphaFoldDB" id="A0A0K2SW44"/>
<reference evidence="1" key="1">
    <citation type="submission" date="2014-05" db="EMBL/GenBank/DDBJ databases">
        <authorList>
            <person name="Chronopoulou M."/>
        </authorList>
    </citation>
    <scope>NUCLEOTIDE SEQUENCE</scope>
    <source>
        <tissue evidence="1">Whole organism</tissue>
    </source>
</reference>
<dbReference type="EMBL" id="HACA01000632">
    <property type="protein sequence ID" value="CDW17993.1"/>
    <property type="molecule type" value="Transcribed_RNA"/>
</dbReference>
<protein>
    <submittedName>
        <fullName evidence="1">Uncharacterized protein</fullName>
    </submittedName>
</protein>
<name>A0A0K2SW44_LEPSM</name>